<feature type="region of interest" description="Disordered" evidence="3">
    <location>
        <begin position="427"/>
        <end position="455"/>
    </location>
</feature>
<organism evidence="5 6">
    <name type="scientific">Coniophora puteana (strain RWD-64-598)</name>
    <name type="common">Brown rot fungus</name>
    <dbReference type="NCBI Taxonomy" id="741705"/>
    <lineage>
        <taxon>Eukaryota</taxon>
        <taxon>Fungi</taxon>
        <taxon>Dikarya</taxon>
        <taxon>Basidiomycota</taxon>
        <taxon>Agaricomycotina</taxon>
        <taxon>Agaricomycetes</taxon>
        <taxon>Agaricomycetidae</taxon>
        <taxon>Boletales</taxon>
        <taxon>Coniophorineae</taxon>
        <taxon>Coniophoraceae</taxon>
        <taxon>Coniophora</taxon>
    </lineage>
</organism>
<dbReference type="EMBL" id="JH711590">
    <property type="protein sequence ID" value="EIW74817.1"/>
    <property type="molecule type" value="Genomic_DNA"/>
</dbReference>
<dbReference type="AlphaFoldDB" id="A0A5M3M6S2"/>
<feature type="region of interest" description="Disordered" evidence="3">
    <location>
        <begin position="1"/>
        <end position="35"/>
    </location>
</feature>
<dbReference type="SUPFAM" id="SSF50729">
    <property type="entry name" value="PH domain-like"/>
    <property type="match status" value="1"/>
</dbReference>
<dbReference type="Gene3D" id="2.30.29.30">
    <property type="entry name" value="Pleckstrin-homology domain (PH domain)/Phosphotyrosine-binding domain (PTB)"/>
    <property type="match status" value="1"/>
</dbReference>
<protein>
    <recommendedName>
        <fullName evidence="4">Histone chaperone RTT106/FACT complex subunit SPT16-like middle domain-containing protein</fullName>
    </recommendedName>
</protein>
<dbReference type="PANTHER" id="PTHR45849:SF3">
    <property type="entry name" value="HISTONE CHAPERONE RTT106"/>
    <property type="match status" value="1"/>
</dbReference>
<accession>A0A5M3M6S2</accession>
<comment type="similarity">
    <text evidence="1">Belongs to the RTT106 family.</text>
</comment>
<dbReference type="GeneID" id="19211596"/>
<dbReference type="InterPro" id="IPR050454">
    <property type="entry name" value="RTT106/SSRP1_HistChap/FACT"/>
</dbReference>
<dbReference type="PANTHER" id="PTHR45849">
    <property type="entry name" value="FACT COMPLEX SUBUNIT SSRP1"/>
    <property type="match status" value="1"/>
</dbReference>
<dbReference type="InterPro" id="IPR013719">
    <property type="entry name" value="RTT106/SPT16-like_middle_dom"/>
</dbReference>
<dbReference type="Pfam" id="PF08512">
    <property type="entry name" value="Rttp106-like_middle"/>
    <property type="match status" value="1"/>
</dbReference>
<evidence type="ECO:0000313" key="6">
    <source>
        <dbReference type="Proteomes" id="UP000053558"/>
    </source>
</evidence>
<feature type="compositionally biased region" description="Acidic residues" evidence="3">
    <location>
        <begin position="441"/>
        <end position="455"/>
    </location>
</feature>
<proteinExistence type="inferred from homology"/>
<dbReference type="OrthoDB" id="75754at2759"/>
<evidence type="ECO:0000256" key="3">
    <source>
        <dbReference type="SAM" id="MobiDB-lite"/>
    </source>
</evidence>
<dbReference type="KEGG" id="cput:CONPUDRAFT_93636"/>
<comment type="caution">
    <text evidence="5">The sequence shown here is derived from an EMBL/GenBank/DDBJ whole genome shotgun (WGS) entry which is preliminary data.</text>
</comment>
<keyword evidence="6" id="KW-1185">Reference proteome</keyword>
<dbReference type="InterPro" id="IPR011993">
    <property type="entry name" value="PH-like_dom_sf"/>
</dbReference>
<sequence length="455" mass="48338">MGQSNGATQSSQTLTSAAPSQNQRQAQGADAEDDAPVFTLSSVSATSPVRKKVHITIHERTLRFVNPTSSAREASVPLSSLSRAFLVPTRGKTKPHWTVILMLADEPEKGAPSSIQQVIFGLDATCATPLIYTEKKAQMRVEKGKESITAIRDFLKHLPSHVTLHEPSTAHFRSACPPGLSTSGGQRSANERAAVEAYLGAKVGTLWFFDEGMLWGESKPCEFWPVHGLASKDGLRVVSPTGRTCSVILRRVAPPSEKKGGGDGESDEEEEEGPETEFTMIDGREQEPIQTWIRARAHRFGRAPGEVTSPVKGKGKGGDAANPKAPGGSLAVPQTAANGPAWDDSDSEDEDFNASDDGDDGDDSDADSDDSGSGGEDDDNDAGRDEDDDSDDEVEELDPRHHPLLRAGAVPRLSRAAVDAVVDMMGGGGASPARAGVEAEVVADSEDEEDELMDE</sequence>
<feature type="compositionally biased region" description="Acidic residues" evidence="3">
    <location>
        <begin position="343"/>
        <end position="396"/>
    </location>
</feature>
<dbReference type="SMART" id="SM01287">
    <property type="entry name" value="Rtt106"/>
    <property type="match status" value="1"/>
</dbReference>
<dbReference type="GO" id="GO:0042393">
    <property type="term" value="F:histone binding"/>
    <property type="evidence" value="ECO:0007669"/>
    <property type="project" value="TreeGrafter"/>
</dbReference>
<dbReference type="Proteomes" id="UP000053558">
    <property type="component" value="Unassembled WGS sequence"/>
</dbReference>
<feature type="compositionally biased region" description="Acidic residues" evidence="3">
    <location>
        <begin position="264"/>
        <end position="275"/>
    </location>
</feature>
<evidence type="ECO:0000256" key="1">
    <source>
        <dbReference type="ARBA" id="ARBA00006159"/>
    </source>
</evidence>
<gene>
    <name evidence="5" type="ORF">CONPUDRAFT_93636</name>
</gene>
<feature type="domain" description="Histone chaperone RTT106/FACT complex subunit SPT16-like middle" evidence="4">
    <location>
        <begin position="192"/>
        <end position="303"/>
    </location>
</feature>
<dbReference type="RefSeq" id="XP_007774890.1">
    <property type="nucleotide sequence ID" value="XM_007776700.1"/>
</dbReference>
<feature type="region of interest" description="Disordered" evidence="3">
    <location>
        <begin position="252"/>
        <end position="413"/>
    </location>
</feature>
<name>A0A5M3M6S2_CONPW</name>
<evidence type="ECO:0000259" key="4">
    <source>
        <dbReference type="SMART" id="SM01287"/>
    </source>
</evidence>
<evidence type="ECO:0000256" key="2">
    <source>
        <dbReference type="ARBA" id="ARBA00025370"/>
    </source>
</evidence>
<dbReference type="GO" id="GO:0031491">
    <property type="term" value="F:nucleosome binding"/>
    <property type="evidence" value="ECO:0007669"/>
    <property type="project" value="TreeGrafter"/>
</dbReference>
<evidence type="ECO:0000313" key="5">
    <source>
        <dbReference type="EMBL" id="EIW74817.1"/>
    </source>
</evidence>
<reference evidence="6" key="1">
    <citation type="journal article" date="2012" name="Science">
        <title>The Paleozoic origin of enzymatic lignin decomposition reconstructed from 31 fungal genomes.</title>
        <authorList>
            <person name="Floudas D."/>
            <person name="Binder M."/>
            <person name="Riley R."/>
            <person name="Barry K."/>
            <person name="Blanchette R.A."/>
            <person name="Henrissat B."/>
            <person name="Martinez A.T."/>
            <person name="Otillar R."/>
            <person name="Spatafora J.W."/>
            <person name="Yadav J.S."/>
            <person name="Aerts A."/>
            <person name="Benoit I."/>
            <person name="Boyd A."/>
            <person name="Carlson A."/>
            <person name="Copeland A."/>
            <person name="Coutinho P.M."/>
            <person name="de Vries R.P."/>
            <person name="Ferreira P."/>
            <person name="Findley K."/>
            <person name="Foster B."/>
            <person name="Gaskell J."/>
            <person name="Glotzer D."/>
            <person name="Gorecki P."/>
            <person name="Heitman J."/>
            <person name="Hesse C."/>
            <person name="Hori C."/>
            <person name="Igarashi K."/>
            <person name="Jurgens J.A."/>
            <person name="Kallen N."/>
            <person name="Kersten P."/>
            <person name="Kohler A."/>
            <person name="Kuees U."/>
            <person name="Kumar T.K.A."/>
            <person name="Kuo A."/>
            <person name="LaButti K."/>
            <person name="Larrondo L.F."/>
            <person name="Lindquist E."/>
            <person name="Ling A."/>
            <person name="Lombard V."/>
            <person name="Lucas S."/>
            <person name="Lundell T."/>
            <person name="Martin R."/>
            <person name="McLaughlin D.J."/>
            <person name="Morgenstern I."/>
            <person name="Morin E."/>
            <person name="Murat C."/>
            <person name="Nagy L.G."/>
            <person name="Nolan M."/>
            <person name="Ohm R.A."/>
            <person name="Patyshakuliyeva A."/>
            <person name="Rokas A."/>
            <person name="Ruiz-Duenas F.J."/>
            <person name="Sabat G."/>
            <person name="Salamov A."/>
            <person name="Samejima M."/>
            <person name="Schmutz J."/>
            <person name="Slot J.C."/>
            <person name="St John F."/>
            <person name="Stenlid J."/>
            <person name="Sun H."/>
            <person name="Sun S."/>
            <person name="Syed K."/>
            <person name="Tsang A."/>
            <person name="Wiebenga A."/>
            <person name="Young D."/>
            <person name="Pisabarro A."/>
            <person name="Eastwood D.C."/>
            <person name="Martin F."/>
            <person name="Cullen D."/>
            <person name="Grigoriev I.V."/>
            <person name="Hibbett D.S."/>
        </authorList>
    </citation>
    <scope>NUCLEOTIDE SEQUENCE [LARGE SCALE GENOMIC DNA]</scope>
    <source>
        <strain evidence="6">RWD-64-598 SS2</strain>
    </source>
</reference>
<comment type="function">
    <text evidence="2">Component of the FACT complex, a general chromatin factor that acts to reorganize nucleosomes. The FACT complex is involved in multiple processes that require DNA as a template such as mRNA elongation, DNA replication and DNA repair. During transcription elongation the FACT complex acts as a histone chaperone that both destabilizes and restores nucleosomal structure. It facilitates the passage of RNA polymerase II and transcription by promoting the dissociation of one histone H2A-H2B dimer from the nucleosome, then subsequently promotes the reestablishment of the nucleosome following the passage of RNA polymerase II.</text>
</comment>
<dbReference type="OMA" id="AMPEAHR"/>
<feature type="compositionally biased region" description="Polar residues" evidence="3">
    <location>
        <begin position="1"/>
        <end position="26"/>
    </location>
</feature>